<dbReference type="SUPFAM" id="SSF55729">
    <property type="entry name" value="Acyl-CoA N-acyltransferases (Nat)"/>
    <property type="match status" value="1"/>
</dbReference>
<dbReference type="Proteomes" id="UP001320766">
    <property type="component" value="Unassembled WGS sequence"/>
</dbReference>
<dbReference type="InterPro" id="IPR016181">
    <property type="entry name" value="Acyl_CoA_acyltransferase"/>
</dbReference>
<evidence type="ECO:0000313" key="2">
    <source>
        <dbReference type="Proteomes" id="UP001320766"/>
    </source>
</evidence>
<sequence length="127" mass="13649">MRVTRPPAHDPVVLELCAEQQAELAYRQRDVVDDTPKHLDPRIAFVLLWPEASQGDGAGGEAEAMAGERGLHALRLETGRLFTEAIGLYTASGYVRVPRFGPYAACAESVCFEKRLSAPQGAAALGA</sequence>
<organism evidence="1 2">
    <name type="scientific">Nonomuraea roseoviolacea subsp. carminata</name>
    <dbReference type="NCBI Taxonomy" id="160689"/>
    <lineage>
        <taxon>Bacteria</taxon>
        <taxon>Bacillati</taxon>
        <taxon>Actinomycetota</taxon>
        <taxon>Actinomycetes</taxon>
        <taxon>Streptosporangiales</taxon>
        <taxon>Streptosporangiaceae</taxon>
        <taxon>Nonomuraea</taxon>
    </lineage>
</organism>
<name>A0ABT1JTN5_9ACTN</name>
<protein>
    <recommendedName>
        <fullName evidence="3">GNAT family N-acetyltransferase</fullName>
    </recommendedName>
</protein>
<dbReference type="RefSeq" id="WP_253766437.1">
    <property type="nucleotide sequence ID" value="NZ_BAAAVE010000016.1"/>
</dbReference>
<comment type="caution">
    <text evidence="1">The sequence shown here is derived from an EMBL/GenBank/DDBJ whole genome shotgun (WGS) entry which is preliminary data.</text>
</comment>
<evidence type="ECO:0000313" key="1">
    <source>
        <dbReference type="EMBL" id="MCP2345120.1"/>
    </source>
</evidence>
<accession>A0ABT1JTN5</accession>
<dbReference type="Gene3D" id="3.40.630.30">
    <property type="match status" value="1"/>
</dbReference>
<keyword evidence="2" id="KW-1185">Reference proteome</keyword>
<evidence type="ECO:0008006" key="3">
    <source>
        <dbReference type="Google" id="ProtNLM"/>
    </source>
</evidence>
<dbReference type="EMBL" id="JAMZEC010000001">
    <property type="protein sequence ID" value="MCP2345120.1"/>
    <property type="molecule type" value="Genomic_DNA"/>
</dbReference>
<proteinExistence type="predicted"/>
<reference evidence="1 2" key="1">
    <citation type="submission" date="2022-06" db="EMBL/GenBank/DDBJ databases">
        <title>Sequencing the genomes of 1000 actinobacteria strains.</title>
        <authorList>
            <person name="Klenk H.-P."/>
        </authorList>
    </citation>
    <scope>NUCLEOTIDE SEQUENCE [LARGE SCALE GENOMIC DNA]</scope>
    <source>
        <strain evidence="1 2">DSM 44170</strain>
    </source>
</reference>
<gene>
    <name evidence="1" type="ORF">HD595_001242</name>
</gene>